<dbReference type="PROSITE" id="PS50835">
    <property type="entry name" value="IG_LIKE"/>
    <property type="match status" value="6"/>
</dbReference>
<gene>
    <name evidence="3" type="ORF">Celaphus_00005142</name>
</gene>
<dbReference type="GO" id="GO:0055037">
    <property type="term" value="C:recycling endosome"/>
    <property type="evidence" value="ECO:0007669"/>
    <property type="project" value="TreeGrafter"/>
</dbReference>
<dbReference type="Pfam" id="PF07679">
    <property type="entry name" value="I-set"/>
    <property type="match status" value="5"/>
</dbReference>
<feature type="domain" description="Ig-like" evidence="2">
    <location>
        <begin position="25"/>
        <end position="84"/>
    </location>
</feature>
<dbReference type="InterPro" id="IPR003598">
    <property type="entry name" value="Ig_sub2"/>
</dbReference>
<evidence type="ECO:0000256" key="1">
    <source>
        <dbReference type="SAM" id="MobiDB-lite"/>
    </source>
</evidence>
<dbReference type="FunFam" id="2.60.40.10:FF:000130">
    <property type="entry name" value="Hemicentin 1"/>
    <property type="match status" value="1"/>
</dbReference>
<dbReference type="GO" id="GO:0005769">
    <property type="term" value="C:early endosome"/>
    <property type="evidence" value="ECO:0007669"/>
    <property type="project" value="TreeGrafter"/>
</dbReference>
<reference evidence="3 4" key="1">
    <citation type="journal article" date="2018" name="Mol. Genet. Genomics">
        <title>The red deer Cervus elaphus genome CerEla1.0: sequencing, annotating, genes, and chromosomes.</title>
        <authorList>
            <person name="Bana N.A."/>
            <person name="Nyiri A."/>
            <person name="Nagy J."/>
            <person name="Frank K."/>
            <person name="Nagy T."/>
            <person name="Steger V."/>
            <person name="Schiller M."/>
            <person name="Lakatos P."/>
            <person name="Sugar L."/>
            <person name="Horn P."/>
            <person name="Barta E."/>
            <person name="Orosz L."/>
        </authorList>
    </citation>
    <scope>NUCLEOTIDE SEQUENCE [LARGE SCALE GENOMIC DNA]</scope>
    <source>
        <strain evidence="3">Hungarian</strain>
    </source>
</reference>
<keyword evidence="4" id="KW-1185">Reference proteome</keyword>
<feature type="domain" description="Ig-like" evidence="2">
    <location>
        <begin position="241"/>
        <end position="332"/>
    </location>
</feature>
<proteinExistence type="predicted"/>
<dbReference type="GO" id="GO:0070062">
    <property type="term" value="C:extracellular exosome"/>
    <property type="evidence" value="ECO:0007669"/>
    <property type="project" value="TreeGrafter"/>
</dbReference>
<dbReference type="SUPFAM" id="SSF48726">
    <property type="entry name" value="Immunoglobulin"/>
    <property type="match status" value="6"/>
</dbReference>
<dbReference type="AlphaFoldDB" id="A0A212CWL8"/>
<dbReference type="InterPro" id="IPR003599">
    <property type="entry name" value="Ig_sub"/>
</dbReference>
<dbReference type="InterPro" id="IPR013098">
    <property type="entry name" value="Ig_I-set"/>
</dbReference>
<dbReference type="EMBL" id="MKHE01000011">
    <property type="protein sequence ID" value="OWK10399.1"/>
    <property type="molecule type" value="Genomic_DNA"/>
</dbReference>
<sequence length="589" mass="64095">MGLWTDMENDVSHPISEQPLTSGHPQPKVTWFKDGRPLASGDTHHVSPDGAFLWVLQANLSSAGHYSCVAANAIGEKTKHFQLSVLGKCRTSPGDPRFKQKGKPRQLPTKHFTFVSSMSATTKVIIAGWGIPVQEHTPCPTAVVPTILGVTEDSVDEEVTVTINNPISLICEALAFPSPTITWMKDGAPFEASNNIQLLPGTHGLQILNAQKEDAGQYTCVVTNELGEAVKNYHVEVLIPPSISKDDPLGEVSVKEVKTKVNSTLTLECECWAVPPPTISWYKDGQPVTPNLRVRILGGGRLLQIQPTQVSDSGRYLCVATNVAGEDDQDFNVLIQVPPMFHKSDATAVFETPFREEEARGRVTEYREVVENNPAYLYCDTNAVPAPELTWFREDHPLSIEDGVSILQGGRVLQIPLVRAEDAGRYSCRASNEAGEDWLHYELLVLTPPVILGETEELVEEVTVNANSTVSLYCPALGNPAPTISWLQNGLPFSPSPRLQVSTAEVADAASYMCVADNPAGSAEKLFTLRVQVPPRITGPNPEQITTTINSSVSLPCEVRAHPSPEVTWYKDSRTLSLGEEGFLLPGVG</sequence>
<dbReference type="InterPro" id="IPR013783">
    <property type="entry name" value="Ig-like_fold"/>
</dbReference>
<dbReference type="OrthoDB" id="5985519at2759"/>
<dbReference type="CDD" id="cd00096">
    <property type="entry name" value="Ig"/>
    <property type="match status" value="1"/>
</dbReference>
<name>A0A212CWL8_CEREH</name>
<evidence type="ECO:0000259" key="2">
    <source>
        <dbReference type="PROSITE" id="PS50835"/>
    </source>
</evidence>
<dbReference type="InterPro" id="IPR036179">
    <property type="entry name" value="Ig-like_dom_sf"/>
</dbReference>
<dbReference type="GO" id="GO:0019903">
    <property type="term" value="F:protein phosphatase binding"/>
    <property type="evidence" value="ECO:0007669"/>
    <property type="project" value="TreeGrafter"/>
</dbReference>
<feature type="domain" description="Ig-like" evidence="2">
    <location>
        <begin position="535"/>
        <end position="589"/>
    </location>
</feature>
<dbReference type="SMART" id="SM00408">
    <property type="entry name" value="IGc2"/>
    <property type="match status" value="5"/>
</dbReference>
<dbReference type="FunFam" id="2.60.40.10:FF:000675">
    <property type="entry name" value="Hemicentin 1"/>
    <property type="match status" value="1"/>
</dbReference>
<dbReference type="GO" id="GO:0042609">
    <property type="term" value="F:CD4 receptor binding"/>
    <property type="evidence" value="ECO:0007669"/>
    <property type="project" value="TreeGrafter"/>
</dbReference>
<dbReference type="GO" id="GO:0042113">
    <property type="term" value="P:B cell activation"/>
    <property type="evidence" value="ECO:0007669"/>
    <property type="project" value="TreeGrafter"/>
</dbReference>
<dbReference type="Pfam" id="PF13927">
    <property type="entry name" value="Ig_3"/>
    <property type="match status" value="1"/>
</dbReference>
<dbReference type="Proteomes" id="UP000242450">
    <property type="component" value="Chromosome 11"/>
</dbReference>
<dbReference type="PANTHER" id="PTHR46958:SF1">
    <property type="entry name" value="B-CELL RECEPTOR CD22"/>
    <property type="match status" value="1"/>
</dbReference>
<feature type="domain" description="Ig-like" evidence="2">
    <location>
        <begin position="448"/>
        <end position="528"/>
    </location>
</feature>
<dbReference type="SMART" id="SM00409">
    <property type="entry name" value="IG"/>
    <property type="match status" value="5"/>
</dbReference>
<feature type="domain" description="Ig-like" evidence="2">
    <location>
        <begin position="353"/>
        <end position="432"/>
    </location>
</feature>
<protein>
    <recommendedName>
        <fullName evidence="2">Ig-like domain-containing protein</fullName>
    </recommendedName>
</protein>
<dbReference type="GO" id="GO:0030888">
    <property type="term" value="P:regulation of B cell proliferation"/>
    <property type="evidence" value="ECO:0007669"/>
    <property type="project" value="TreeGrafter"/>
</dbReference>
<comment type="caution">
    <text evidence="3">The sequence shown here is derived from an EMBL/GenBank/DDBJ whole genome shotgun (WGS) entry which is preliminary data.</text>
</comment>
<dbReference type="Gene3D" id="2.60.40.10">
    <property type="entry name" value="Immunoglobulins"/>
    <property type="match status" value="6"/>
</dbReference>
<dbReference type="GO" id="GO:0033691">
    <property type="term" value="F:sialic acid binding"/>
    <property type="evidence" value="ECO:0007669"/>
    <property type="project" value="TreeGrafter"/>
</dbReference>
<feature type="domain" description="Ig-like" evidence="2">
    <location>
        <begin position="145"/>
        <end position="236"/>
    </location>
</feature>
<accession>A0A212CWL8</accession>
<organism evidence="3 4">
    <name type="scientific">Cervus elaphus hippelaphus</name>
    <name type="common">European red deer</name>
    <dbReference type="NCBI Taxonomy" id="46360"/>
    <lineage>
        <taxon>Eukaryota</taxon>
        <taxon>Metazoa</taxon>
        <taxon>Chordata</taxon>
        <taxon>Craniata</taxon>
        <taxon>Vertebrata</taxon>
        <taxon>Euteleostomi</taxon>
        <taxon>Mammalia</taxon>
        <taxon>Eutheria</taxon>
        <taxon>Laurasiatheria</taxon>
        <taxon>Artiodactyla</taxon>
        <taxon>Ruminantia</taxon>
        <taxon>Pecora</taxon>
        <taxon>Cervidae</taxon>
        <taxon>Cervinae</taxon>
        <taxon>Cervus</taxon>
    </lineage>
</organism>
<dbReference type="GO" id="GO:0050859">
    <property type="term" value="P:negative regulation of B cell receptor signaling pathway"/>
    <property type="evidence" value="ECO:0007669"/>
    <property type="project" value="TreeGrafter"/>
</dbReference>
<evidence type="ECO:0000313" key="3">
    <source>
        <dbReference type="EMBL" id="OWK10399.1"/>
    </source>
</evidence>
<feature type="region of interest" description="Disordered" evidence="1">
    <location>
        <begin position="1"/>
        <end position="26"/>
    </location>
</feature>
<dbReference type="GO" id="GO:0009897">
    <property type="term" value="C:external side of plasma membrane"/>
    <property type="evidence" value="ECO:0007669"/>
    <property type="project" value="TreeGrafter"/>
</dbReference>
<dbReference type="PANTHER" id="PTHR46958">
    <property type="entry name" value="B-CELL RECEPTOR CD22"/>
    <property type="match status" value="1"/>
</dbReference>
<dbReference type="FunFam" id="2.60.40.10:FF:000594">
    <property type="entry name" value="Hemicentin 1"/>
    <property type="match status" value="1"/>
</dbReference>
<dbReference type="InterPro" id="IPR007110">
    <property type="entry name" value="Ig-like_dom"/>
</dbReference>
<evidence type="ECO:0000313" key="4">
    <source>
        <dbReference type="Proteomes" id="UP000242450"/>
    </source>
</evidence>